<name>A0A0J8U7W6_9MYCO</name>
<dbReference type="EMBL" id="LFOD01000012">
    <property type="protein sequence ID" value="KMV17618.1"/>
    <property type="molecule type" value="Genomic_DNA"/>
</dbReference>
<reference evidence="3 4" key="1">
    <citation type="submission" date="2015-06" db="EMBL/GenBank/DDBJ databases">
        <title>Genome sequence of Mycobacterium conceptionense strain MLE.</title>
        <authorList>
            <person name="Greninger A.L."/>
            <person name="Cunningham G."/>
            <person name="Chiu C.Y."/>
            <person name="Miller S."/>
        </authorList>
    </citation>
    <scope>NUCLEOTIDE SEQUENCE [LARGE SCALE GENOMIC DNA]</scope>
    <source>
        <strain evidence="3 4">MLE</strain>
    </source>
</reference>
<evidence type="ECO:0000313" key="4">
    <source>
        <dbReference type="Proteomes" id="UP000037594"/>
    </source>
</evidence>
<dbReference type="RefSeq" id="WP_048895968.1">
    <property type="nucleotide sequence ID" value="NZ_LFOD01000012.1"/>
</dbReference>
<feature type="transmembrane region" description="Helical" evidence="2">
    <location>
        <begin position="26"/>
        <end position="47"/>
    </location>
</feature>
<gene>
    <name evidence="3" type="ORF">ACT17_15155</name>
</gene>
<evidence type="ECO:0000313" key="3">
    <source>
        <dbReference type="EMBL" id="KMV17618.1"/>
    </source>
</evidence>
<organism evidence="3 4">
    <name type="scientific">Mycolicibacterium conceptionense</name>
    <dbReference type="NCBI Taxonomy" id="451644"/>
    <lineage>
        <taxon>Bacteria</taxon>
        <taxon>Bacillati</taxon>
        <taxon>Actinomycetota</taxon>
        <taxon>Actinomycetes</taxon>
        <taxon>Mycobacteriales</taxon>
        <taxon>Mycobacteriaceae</taxon>
        <taxon>Mycolicibacterium</taxon>
    </lineage>
</organism>
<proteinExistence type="predicted"/>
<keyword evidence="2" id="KW-0812">Transmembrane</keyword>
<keyword evidence="2" id="KW-1133">Transmembrane helix</keyword>
<dbReference type="Proteomes" id="UP000037594">
    <property type="component" value="Unassembled WGS sequence"/>
</dbReference>
<dbReference type="AlphaFoldDB" id="A0A0J8U7W6"/>
<accession>A0A0J8U7W6</accession>
<evidence type="ECO:0000256" key="1">
    <source>
        <dbReference type="SAM" id="MobiDB-lite"/>
    </source>
</evidence>
<feature type="region of interest" description="Disordered" evidence="1">
    <location>
        <begin position="61"/>
        <end position="100"/>
    </location>
</feature>
<sequence length="270" mass="29922">MMIPHAQTTAAFSILAAEQTSMTDSLMTMMGWIASILIILTVGTIGWKVFDSWLRHGGGGGTRIVYRDRPEPKPTPRHEPATKPRSAPSKSETARTWKQADTIRSEVRDAQAEWEFDLAEQIFYRPLLGEPTEPLTGAWLDALARMDEVFPESEPRDFEVADRCLTVAQMARAAWRAADAHARKVGLGQLSPEHKKSLDTARKLLAAAADPGTVDEERRGQVEKVIDILVAITSRPKSKVSAQVQSRLNVKLRELDIPPLRLAITQGPAR</sequence>
<feature type="compositionally biased region" description="Basic and acidic residues" evidence="1">
    <location>
        <begin position="65"/>
        <end position="82"/>
    </location>
</feature>
<protein>
    <submittedName>
        <fullName evidence="3">Uncharacterized protein</fullName>
    </submittedName>
</protein>
<comment type="caution">
    <text evidence="3">The sequence shown here is derived from an EMBL/GenBank/DDBJ whole genome shotgun (WGS) entry which is preliminary data.</text>
</comment>
<dbReference type="PATRIC" id="fig|451644.5.peg.3141"/>
<evidence type="ECO:0000256" key="2">
    <source>
        <dbReference type="SAM" id="Phobius"/>
    </source>
</evidence>
<keyword evidence="2" id="KW-0472">Membrane</keyword>